<reference evidence="3" key="1">
    <citation type="submission" date="2019-05" db="EMBL/GenBank/DDBJ databases">
        <authorList>
            <person name="Naeem R."/>
            <person name="Antony C."/>
            <person name="Guan Q."/>
        </authorList>
    </citation>
    <scope>NUCLEOTIDE SEQUENCE</scope>
    <source>
        <strain evidence="3">3</strain>
    </source>
</reference>
<dbReference type="PANTHER" id="PTHR34595">
    <property type="entry name" value="BLR5612 PROTEIN"/>
    <property type="match status" value="1"/>
</dbReference>
<feature type="domain" description="DUF403" evidence="1">
    <location>
        <begin position="527"/>
        <end position="845"/>
    </location>
</feature>
<dbReference type="Pfam" id="PF04174">
    <property type="entry name" value="CP_ATPgrasp_1"/>
    <property type="match status" value="1"/>
</dbReference>
<dbReference type="Pfam" id="PF04168">
    <property type="entry name" value="Alpha-E"/>
    <property type="match status" value="1"/>
</dbReference>
<gene>
    <name evidence="3" type="ORF">BIN_B_00376</name>
</gene>
<evidence type="ECO:0000259" key="1">
    <source>
        <dbReference type="Pfam" id="PF04168"/>
    </source>
</evidence>
<dbReference type="AlphaFoldDB" id="A0A653EFV4"/>
<sequence length="867" mass="93575">MADADHLLDGYRTARAQQALFDLRNGPGTGYDEFVDADGKVRPAWTELADAVAERGRAGLDRLRTVVHSLIDHDGISYTGADPTRDEHSAHGLEPGPWRLDTLPLVVSAEDWAVLEAGLVQRSRLLDAMLADLYGARSLLTEGVLPAELVFAHPGYVRRAKGITVPGRQLFLHACDLSRIPDGSYQVNADWTQAPSGAGYALADRRVIAHAIPDLYERIAPRPTTPFAQALRLALIDAAPDVAQDPVVVVLSPGIYSETAFDQAYLATLLGFPLVESADLVVRDGKLWMRSLGTLKRVDVVLRRVDADYADPLDLRADSRLGVVGLVEAQHRGTVTVVNTLGSGILESPGLLRFLPELARRLLGEEPLLPTAAVYWGGIASERSHLLANLPSLLIRSTVGRKTLAGPTLSSRQLADLAARIEAMPWQWAGQELPTFSSAPTDHAGMLTSAGVGMRLFTVAQRGGYAPMIGGLGYVLAPGAAAYMLKSVAAKDVWVRPTERAIAEAVTVTTLPPALKTGAGTRAVSSPRVLSDLFWMGRYGERAENMARLLIVARERYHVFRHQQHTEESECVPVLMAALGQITGTDTGAAHDHAEMIAVAPSMLWSMTVDLERPGSLVQSVEGLALCARAVRDQLSNDTWMVLAGVERAVALRSDPPQSLAEADALLAEAQAQTLAGMLTLAGVAAESMVRDAGWTMMDIGKRIERGLWLTALLADTLTAVRGVAAEQTIIESTLEACESSVSYRRRTVGKVSVAAVTDLMLFDPQNPRSLVYQLERLRADLKDLPGSSGSSRPERMVDEINTRLRRSDPAELEGVVDGRRTELADLLTAIHAALRDVADVITATQLKLPGGMQPLWGPEERRTMPA</sequence>
<evidence type="ECO:0000313" key="3">
    <source>
        <dbReference type="EMBL" id="VTO96389.1"/>
    </source>
</evidence>
<dbReference type="InterPro" id="IPR007296">
    <property type="entry name" value="DUF403"/>
</dbReference>
<dbReference type="EMBL" id="LR589241">
    <property type="protein sequence ID" value="VTO96389.1"/>
    <property type="molecule type" value="Genomic_DNA"/>
</dbReference>
<protein>
    <submittedName>
        <fullName evidence="3">Uncharacterized protein</fullName>
    </submittedName>
</protein>
<proteinExistence type="predicted"/>
<feature type="domain" description="Circularly permuted ATPgrasp" evidence="2">
    <location>
        <begin position="104"/>
        <end position="431"/>
    </location>
</feature>
<dbReference type="InterPro" id="IPR051680">
    <property type="entry name" value="ATP-dep_Glu-Cys_Ligase-2"/>
</dbReference>
<dbReference type="Gene3D" id="3.40.50.11290">
    <property type="match status" value="1"/>
</dbReference>
<name>A0A653EFV4_MYCKA</name>
<evidence type="ECO:0000259" key="2">
    <source>
        <dbReference type="Pfam" id="PF04174"/>
    </source>
</evidence>
<dbReference type="PANTHER" id="PTHR34595:SF2">
    <property type="entry name" value="BLR2978 PROTEIN"/>
    <property type="match status" value="1"/>
</dbReference>
<accession>A0A653EFV4</accession>
<organism evidence="3">
    <name type="scientific">Mycobacterium kansasii</name>
    <dbReference type="NCBI Taxonomy" id="1768"/>
    <lineage>
        <taxon>Bacteria</taxon>
        <taxon>Bacillati</taxon>
        <taxon>Actinomycetota</taxon>
        <taxon>Actinomycetes</taxon>
        <taxon>Mycobacteriales</taxon>
        <taxon>Mycobacteriaceae</taxon>
        <taxon>Mycobacterium</taxon>
    </lineage>
</organism>
<dbReference type="InterPro" id="IPR007302">
    <property type="entry name" value="CP_ATPgrasp"/>
</dbReference>
<dbReference type="Gene3D" id="3.30.1490.270">
    <property type="match status" value="1"/>
</dbReference>
<dbReference type="FunFam" id="3.40.50.11290:FF:000001">
    <property type="entry name" value="Hypothetical alanine and leucine rich protein"/>
    <property type="match status" value="1"/>
</dbReference>